<dbReference type="EMBL" id="LAZR01057194">
    <property type="protein sequence ID" value="KKK72570.1"/>
    <property type="molecule type" value="Genomic_DNA"/>
</dbReference>
<name>A0A0F8YFV5_9ZZZZ</name>
<protein>
    <submittedName>
        <fullName evidence="1">Uncharacterized protein</fullName>
    </submittedName>
</protein>
<accession>A0A0F8YFV5</accession>
<dbReference type="AlphaFoldDB" id="A0A0F8YFV5"/>
<organism evidence="1">
    <name type="scientific">marine sediment metagenome</name>
    <dbReference type="NCBI Taxonomy" id="412755"/>
    <lineage>
        <taxon>unclassified sequences</taxon>
        <taxon>metagenomes</taxon>
        <taxon>ecological metagenomes</taxon>
    </lineage>
</organism>
<comment type="caution">
    <text evidence="1">The sequence shown here is derived from an EMBL/GenBank/DDBJ whole genome shotgun (WGS) entry which is preliminary data.</text>
</comment>
<proteinExistence type="predicted"/>
<reference evidence="1" key="1">
    <citation type="journal article" date="2015" name="Nature">
        <title>Complex archaea that bridge the gap between prokaryotes and eukaryotes.</title>
        <authorList>
            <person name="Spang A."/>
            <person name="Saw J.H."/>
            <person name="Jorgensen S.L."/>
            <person name="Zaremba-Niedzwiedzka K."/>
            <person name="Martijn J."/>
            <person name="Lind A.E."/>
            <person name="van Eijk R."/>
            <person name="Schleper C."/>
            <person name="Guy L."/>
            <person name="Ettema T.J."/>
        </authorList>
    </citation>
    <scope>NUCLEOTIDE SEQUENCE</scope>
</reference>
<gene>
    <name evidence="1" type="ORF">LCGC14_2902550</name>
</gene>
<sequence length="88" mass="10192">MPKLIRTIRDVFERANHEGHFIKVVTRTGEVFGDIVNEAAYVFQLNRDMCTLALYNVRRLSPSQPPRDRVHVAYDAIESVREYDSLPS</sequence>
<evidence type="ECO:0000313" key="1">
    <source>
        <dbReference type="EMBL" id="KKK72570.1"/>
    </source>
</evidence>